<evidence type="ECO:0000313" key="9">
    <source>
        <dbReference type="EMBL" id="MBC2836836.1"/>
    </source>
</evidence>
<organism evidence="9 10">
    <name type="scientific">Paragemmobacter straminiformis</name>
    <dbReference type="NCBI Taxonomy" id="2045119"/>
    <lineage>
        <taxon>Bacteria</taxon>
        <taxon>Pseudomonadati</taxon>
        <taxon>Pseudomonadota</taxon>
        <taxon>Alphaproteobacteria</taxon>
        <taxon>Rhodobacterales</taxon>
        <taxon>Paracoccaceae</taxon>
        <taxon>Paragemmobacter</taxon>
    </lineage>
</organism>
<evidence type="ECO:0000256" key="1">
    <source>
        <dbReference type="ARBA" id="ARBA00005417"/>
    </source>
</evidence>
<keyword evidence="6" id="KW-1278">Translocase</keyword>
<dbReference type="AlphaFoldDB" id="A0A842IB74"/>
<evidence type="ECO:0000256" key="2">
    <source>
        <dbReference type="ARBA" id="ARBA00022448"/>
    </source>
</evidence>
<dbReference type="InterPro" id="IPR050166">
    <property type="entry name" value="ABC_transporter_ATP-bind"/>
</dbReference>
<protein>
    <submittedName>
        <fullName evidence="9">ATP-binding cassette domain-containing protein</fullName>
    </submittedName>
</protein>
<keyword evidence="2" id="KW-0813">Transport</keyword>
<dbReference type="Proteomes" id="UP000555411">
    <property type="component" value="Unassembled WGS sequence"/>
</dbReference>
<gene>
    <name evidence="9" type="ORF">H7F16_15060</name>
</gene>
<dbReference type="GO" id="GO:0005524">
    <property type="term" value="F:ATP binding"/>
    <property type="evidence" value="ECO:0007669"/>
    <property type="project" value="UniProtKB-KW"/>
</dbReference>
<dbReference type="InterPro" id="IPR003439">
    <property type="entry name" value="ABC_transporter-like_ATP-bd"/>
</dbReference>
<proteinExistence type="inferred from homology"/>
<keyword evidence="10" id="KW-1185">Reference proteome</keyword>
<dbReference type="InterPro" id="IPR003593">
    <property type="entry name" value="AAA+_ATPase"/>
</dbReference>
<dbReference type="PANTHER" id="PTHR42788">
    <property type="entry name" value="TAURINE IMPORT ATP-BINDING PROTEIN-RELATED"/>
    <property type="match status" value="1"/>
</dbReference>
<evidence type="ECO:0000259" key="8">
    <source>
        <dbReference type="PROSITE" id="PS50893"/>
    </source>
</evidence>
<dbReference type="PROSITE" id="PS50893">
    <property type="entry name" value="ABC_TRANSPORTER_2"/>
    <property type="match status" value="1"/>
</dbReference>
<dbReference type="Pfam" id="PF00005">
    <property type="entry name" value="ABC_tran"/>
    <property type="match status" value="1"/>
</dbReference>
<dbReference type="EMBL" id="JACLQD010000004">
    <property type="protein sequence ID" value="MBC2836836.1"/>
    <property type="molecule type" value="Genomic_DNA"/>
</dbReference>
<evidence type="ECO:0000256" key="6">
    <source>
        <dbReference type="ARBA" id="ARBA00022967"/>
    </source>
</evidence>
<sequence>MSSPARWKCAPLRGIRPMLDIDQSALGADVALIGVEKRFDGNTVLSRLDLTIRAGEFLSIVGKSGCGKSTLLRLLSGLDQPSSGDIRVDGLTPEDGREDIRLMFQEPRLLPWARVIDNVMVGLPEGGPVAERHARAEAALREVQLADKAAEWPANLSGGQRQRVALARALVSRPRLLAFDEPLGALDALTRLVMQDLILQVKREEAFTAVLVTHDVTEAVALSDRVIVLDAGRVAREVVIDIPHPRPRGDARLAALEAEILGAIFAEGGPVRSAAGGTQLSG</sequence>
<name>A0A842IB74_9RHOB</name>
<feature type="domain" description="ABC transporter" evidence="8">
    <location>
        <begin position="30"/>
        <end position="256"/>
    </location>
</feature>
<comment type="caution">
    <text evidence="9">The sequence shown here is derived from an EMBL/GenBank/DDBJ whole genome shotgun (WGS) entry which is preliminary data.</text>
</comment>
<dbReference type="PANTHER" id="PTHR42788:SF17">
    <property type="entry name" value="ALIPHATIC SULFONATES IMPORT ATP-BINDING PROTEIN SSUB"/>
    <property type="match status" value="1"/>
</dbReference>
<keyword evidence="4" id="KW-0547">Nucleotide-binding</keyword>
<evidence type="ECO:0000256" key="3">
    <source>
        <dbReference type="ARBA" id="ARBA00022475"/>
    </source>
</evidence>
<dbReference type="InterPro" id="IPR027417">
    <property type="entry name" value="P-loop_NTPase"/>
</dbReference>
<accession>A0A842IB74</accession>
<keyword evidence="7" id="KW-0472">Membrane</keyword>
<evidence type="ECO:0000256" key="7">
    <source>
        <dbReference type="ARBA" id="ARBA00023136"/>
    </source>
</evidence>
<keyword evidence="3" id="KW-1003">Cell membrane</keyword>
<dbReference type="GO" id="GO:0016887">
    <property type="term" value="F:ATP hydrolysis activity"/>
    <property type="evidence" value="ECO:0007669"/>
    <property type="project" value="InterPro"/>
</dbReference>
<dbReference type="InterPro" id="IPR017871">
    <property type="entry name" value="ABC_transporter-like_CS"/>
</dbReference>
<comment type="similarity">
    <text evidence="1">Belongs to the ABC transporter superfamily.</text>
</comment>
<evidence type="ECO:0000256" key="4">
    <source>
        <dbReference type="ARBA" id="ARBA00022741"/>
    </source>
</evidence>
<dbReference type="PROSITE" id="PS00211">
    <property type="entry name" value="ABC_TRANSPORTER_1"/>
    <property type="match status" value="1"/>
</dbReference>
<dbReference type="SMART" id="SM00382">
    <property type="entry name" value="AAA"/>
    <property type="match status" value="1"/>
</dbReference>
<evidence type="ECO:0000256" key="5">
    <source>
        <dbReference type="ARBA" id="ARBA00022840"/>
    </source>
</evidence>
<keyword evidence="5 9" id="KW-0067">ATP-binding</keyword>
<reference evidence="9 10" key="1">
    <citation type="journal article" date="2017" name="Int. J. Syst. Evol. Microbiol.">
        <title>Gemmobacter straminiformis sp. nov., isolated from an artificial fountain.</title>
        <authorList>
            <person name="Kang J.Y."/>
            <person name="Kim M.J."/>
            <person name="Chun J."/>
            <person name="Son K.P."/>
            <person name="Jahng K.Y."/>
        </authorList>
    </citation>
    <scope>NUCLEOTIDE SEQUENCE [LARGE SCALE GENOMIC DNA]</scope>
    <source>
        <strain evidence="9 10">CAM-8</strain>
    </source>
</reference>
<dbReference type="Gene3D" id="3.40.50.300">
    <property type="entry name" value="P-loop containing nucleotide triphosphate hydrolases"/>
    <property type="match status" value="1"/>
</dbReference>
<evidence type="ECO:0000313" key="10">
    <source>
        <dbReference type="Proteomes" id="UP000555411"/>
    </source>
</evidence>
<dbReference type="SUPFAM" id="SSF52540">
    <property type="entry name" value="P-loop containing nucleoside triphosphate hydrolases"/>
    <property type="match status" value="1"/>
</dbReference>